<protein>
    <submittedName>
        <fullName evidence="2">Uncharacterized protein</fullName>
    </submittedName>
</protein>
<comment type="caution">
    <text evidence="2">The sequence shown here is derived from an EMBL/GenBank/DDBJ whole genome shotgun (WGS) entry which is preliminary data.</text>
</comment>
<reference evidence="2" key="1">
    <citation type="journal article" date="2021" name="Nat. Commun.">
        <title>Genetic determinants of endophytism in the Arabidopsis root mycobiome.</title>
        <authorList>
            <person name="Mesny F."/>
            <person name="Miyauchi S."/>
            <person name="Thiergart T."/>
            <person name="Pickel B."/>
            <person name="Atanasova L."/>
            <person name="Karlsson M."/>
            <person name="Huettel B."/>
            <person name="Barry K.W."/>
            <person name="Haridas S."/>
            <person name="Chen C."/>
            <person name="Bauer D."/>
            <person name="Andreopoulos W."/>
            <person name="Pangilinan J."/>
            <person name="LaButti K."/>
            <person name="Riley R."/>
            <person name="Lipzen A."/>
            <person name="Clum A."/>
            <person name="Drula E."/>
            <person name="Henrissat B."/>
            <person name="Kohler A."/>
            <person name="Grigoriev I.V."/>
            <person name="Martin F.M."/>
            <person name="Hacquard S."/>
        </authorList>
    </citation>
    <scope>NUCLEOTIDE SEQUENCE</scope>
    <source>
        <strain evidence="2">MPI-CAGE-CH-0230</strain>
    </source>
</reference>
<keyword evidence="1" id="KW-0812">Transmembrane</keyword>
<feature type="transmembrane region" description="Helical" evidence="1">
    <location>
        <begin position="111"/>
        <end position="133"/>
    </location>
</feature>
<organism evidence="2 3">
    <name type="scientific">Microdochium trichocladiopsis</name>
    <dbReference type="NCBI Taxonomy" id="1682393"/>
    <lineage>
        <taxon>Eukaryota</taxon>
        <taxon>Fungi</taxon>
        <taxon>Dikarya</taxon>
        <taxon>Ascomycota</taxon>
        <taxon>Pezizomycotina</taxon>
        <taxon>Sordariomycetes</taxon>
        <taxon>Xylariomycetidae</taxon>
        <taxon>Xylariales</taxon>
        <taxon>Microdochiaceae</taxon>
        <taxon>Microdochium</taxon>
    </lineage>
</organism>
<dbReference type="GeneID" id="70177943"/>
<gene>
    <name evidence="2" type="ORF">B0I36DRAFT_142875</name>
</gene>
<keyword evidence="1" id="KW-0472">Membrane</keyword>
<dbReference type="Proteomes" id="UP000756346">
    <property type="component" value="Unassembled WGS sequence"/>
</dbReference>
<accession>A0A9P8Y4F0</accession>
<proteinExistence type="predicted"/>
<dbReference type="RefSeq" id="XP_046010546.1">
    <property type="nucleotide sequence ID" value="XM_046148397.1"/>
</dbReference>
<sequence length="242" mass="26411">MQSTRSVSSNPLSCENEPVRRTKCRFSFTHPVLPMPPASTWAVYKRFLSATGRPYVHMSTGNIPKRAQGSEVNGDGTHIDQHLWCWARCDHERVCPQHGQASRQPPTPPSLLIFGVLLLLLLLVLDGFCTLAARSGRGPPPPPPPALSSLLGAFPSVSSPACVGSESIYIVCQRGGAFFPDLCSWVRPGREGGGGSRCCSYCWLMHRGVVLGLEEGQREGVVLWCRPSSKKEKKSVMTGKRL</sequence>
<keyword evidence="3" id="KW-1185">Reference proteome</keyword>
<name>A0A9P8Y4F0_9PEZI</name>
<keyword evidence="1" id="KW-1133">Transmembrane helix</keyword>
<evidence type="ECO:0000256" key="1">
    <source>
        <dbReference type="SAM" id="Phobius"/>
    </source>
</evidence>
<evidence type="ECO:0000313" key="2">
    <source>
        <dbReference type="EMBL" id="KAH7027747.1"/>
    </source>
</evidence>
<evidence type="ECO:0000313" key="3">
    <source>
        <dbReference type="Proteomes" id="UP000756346"/>
    </source>
</evidence>
<dbReference type="AlphaFoldDB" id="A0A9P8Y4F0"/>
<dbReference type="EMBL" id="JAGTJQ010000007">
    <property type="protein sequence ID" value="KAH7027747.1"/>
    <property type="molecule type" value="Genomic_DNA"/>
</dbReference>